<dbReference type="InterPro" id="IPR005467">
    <property type="entry name" value="His_kinase_dom"/>
</dbReference>
<dbReference type="InterPro" id="IPR036890">
    <property type="entry name" value="HATPase_C_sf"/>
</dbReference>
<feature type="non-terminal residue" evidence="7">
    <location>
        <position position="1"/>
    </location>
</feature>
<dbReference type="SUPFAM" id="SSF55874">
    <property type="entry name" value="ATPase domain of HSP90 chaperone/DNA topoisomerase II/histidine kinase"/>
    <property type="match status" value="1"/>
</dbReference>
<dbReference type="AlphaFoldDB" id="A0A0F9BIR4"/>
<protein>
    <recommendedName>
        <fullName evidence="2">histidine kinase</fullName>
        <ecNumber evidence="2">2.7.13.3</ecNumber>
    </recommendedName>
</protein>
<evidence type="ECO:0000256" key="1">
    <source>
        <dbReference type="ARBA" id="ARBA00000085"/>
    </source>
</evidence>
<keyword evidence="5" id="KW-0418">Kinase</keyword>
<evidence type="ECO:0000256" key="2">
    <source>
        <dbReference type="ARBA" id="ARBA00012438"/>
    </source>
</evidence>
<dbReference type="InterPro" id="IPR003594">
    <property type="entry name" value="HATPase_dom"/>
</dbReference>
<accession>A0A0F9BIR4</accession>
<dbReference type="InterPro" id="IPR036097">
    <property type="entry name" value="HisK_dim/P_sf"/>
</dbReference>
<dbReference type="SMART" id="SM00387">
    <property type="entry name" value="HATPase_c"/>
    <property type="match status" value="1"/>
</dbReference>
<evidence type="ECO:0000256" key="5">
    <source>
        <dbReference type="ARBA" id="ARBA00022777"/>
    </source>
</evidence>
<dbReference type="Gene3D" id="3.30.565.10">
    <property type="entry name" value="Histidine kinase-like ATPase, C-terminal domain"/>
    <property type="match status" value="1"/>
</dbReference>
<comment type="caution">
    <text evidence="7">The sequence shown here is derived from an EMBL/GenBank/DDBJ whole genome shotgun (WGS) entry which is preliminary data.</text>
</comment>
<dbReference type="InterPro" id="IPR004358">
    <property type="entry name" value="Sig_transdc_His_kin-like_C"/>
</dbReference>
<dbReference type="SUPFAM" id="SSF47384">
    <property type="entry name" value="Homodimeric domain of signal transducing histidine kinase"/>
    <property type="match status" value="1"/>
</dbReference>
<dbReference type="PANTHER" id="PTHR43047">
    <property type="entry name" value="TWO-COMPONENT HISTIDINE PROTEIN KINASE"/>
    <property type="match status" value="1"/>
</dbReference>
<dbReference type="PRINTS" id="PR00344">
    <property type="entry name" value="BCTRLSENSOR"/>
</dbReference>
<sequence length="317" mass="36040">NLLYINSSGKNLLKINDDDYKIPEFLRAKIKETATNNAITEVEIDINNRVYSFNIAPVLDSNYFNIYGMDITERKQVEHKLKEINELKSEFLRRASHELKTPLISIKGFSDLILAVHSQQLSPEIRSKLNEINLGCERLQNIINNLLKTSRLESPELTPKTQREDLSFLLKFCVHELKSIAEARNQQIDLDIHDGQYACFEKEEIHDVISNLLTNAIKYTPPNGRIKLKTEITGNFVTISVEDNGIGFSEADKAKIFQQFGKIERYGQGLDLGIDGTGLGLYISKRIVESHGGEIWMESEGKNNGSTFYFTVPINID</sequence>
<evidence type="ECO:0000256" key="3">
    <source>
        <dbReference type="ARBA" id="ARBA00022553"/>
    </source>
</evidence>
<dbReference type="PROSITE" id="PS50109">
    <property type="entry name" value="HIS_KIN"/>
    <property type="match status" value="1"/>
</dbReference>
<dbReference type="GO" id="GO:0009927">
    <property type="term" value="F:histidine phosphotransfer kinase activity"/>
    <property type="evidence" value="ECO:0007669"/>
    <property type="project" value="TreeGrafter"/>
</dbReference>
<dbReference type="Gene3D" id="1.10.287.130">
    <property type="match status" value="1"/>
</dbReference>
<dbReference type="CDD" id="cd00082">
    <property type="entry name" value="HisKA"/>
    <property type="match status" value="1"/>
</dbReference>
<dbReference type="FunFam" id="3.30.565.10:FF:000006">
    <property type="entry name" value="Sensor histidine kinase WalK"/>
    <property type="match status" value="1"/>
</dbReference>
<reference evidence="7" key="1">
    <citation type="journal article" date="2015" name="Nature">
        <title>Complex archaea that bridge the gap between prokaryotes and eukaryotes.</title>
        <authorList>
            <person name="Spang A."/>
            <person name="Saw J.H."/>
            <person name="Jorgensen S.L."/>
            <person name="Zaremba-Niedzwiedzka K."/>
            <person name="Martijn J."/>
            <person name="Lind A.E."/>
            <person name="van Eijk R."/>
            <person name="Schleper C."/>
            <person name="Guy L."/>
            <person name="Ettema T.J."/>
        </authorList>
    </citation>
    <scope>NUCLEOTIDE SEQUENCE</scope>
</reference>
<evidence type="ECO:0000313" key="7">
    <source>
        <dbReference type="EMBL" id="KKL21809.1"/>
    </source>
</evidence>
<feature type="domain" description="Histidine kinase" evidence="6">
    <location>
        <begin position="94"/>
        <end position="316"/>
    </location>
</feature>
<evidence type="ECO:0000256" key="4">
    <source>
        <dbReference type="ARBA" id="ARBA00022679"/>
    </source>
</evidence>
<keyword evidence="4" id="KW-0808">Transferase</keyword>
<dbReference type="EMBL" id="LAZR01037592">
    <property type="protein sequence ID" value="KKL21809.1"/>
    <property type="molecule type" value="Genomic_DNA"/>
</dbReference>
<dbReference type="GO" id="GO:0000155">
    <property type="term" value="F:phosphorelay sensor kinase activity"/>
    <property type="evidence" value="ECO:0007669"/>
    <property type="project" value="InterPro"/>
</dbReference>
<dbReference type="InterPro" id="IPR003661">
    <property type="entry name" value="HisK_dim/P_dom"/>
</dbReference>
<proteinExistence type="predicted"/>
<dbReference type="SMART" id="SM00388">
    <property type="entry name" value="HisKA"/>
    <property type="match status" value="1"/>
</dbReference>
<name>A0A0F9BIR4_9ZZZZ</name>
<comment type="catalytic activity">
    <reaction evidence="1">
        <text>ATP + protein L-histidine = ADP + protein N-phospho-L-histidine.</text>
        <dbReference type="EC" id="2.7.13.3"/>
    </reaction>
</comment>
<dbReference type="Pfam" id="PF02518">
    <property type="entry name" value="HATPase_c"/>
    <property type="match status" value="1"/>
</dbReference>
<evidence type="ECO:0000259" key="6">
    <source>
        <dbReference type="PROSITE" id="PS50109"/>
    </source>
</evidence>
<dbReference type="Pfam" id="PF00512">
    <property type="entry name" value="HisKA"/>
    <property type="match status" value="1"/>
</dbReference>
<keyword evidence="3" id="KW-0597">Phosphoprotein</keyword>
<dbReference type="EC" id="2.7.13.3" evidence="2"/>
<dbReference type="PANTHER" id="PTHR43047:SF72">
    <property type="entry name" value="OSMOSENSING HISTIDINE PROTEIN KINASE SLN1"/>
    <property type="match status" value="1"/>
</dbReference>
<dbReference type="GO" id="GO:0005886">
    <property type="term" value="C:plasma membrane"/>
    <property type="evidence" value="ECO:0007669"/>
    <property type="project" value="TreeGrafter"/>
</dbReference>
<gene>
    <name evidence="7" type="ORF">LCGC14_2441740</name>
</gene>
<organism evidence="7">
    <name type="scientific">marine sediment metagenome</name>
    <dbReference type="NCBI Taxonomy" id="412755"/>
    <lineage>
        <taxon>unclassified sequences</taxon>
        <taxon>metagenomes</taxon>
        <taxon>ecological metagenomes</taxon>
    </lineage>
</organism>